<protein>
    <submittedName>
        <fullName evidence="1">DUF2255 family protein</fullName>
    </submittedName>
</protein>
<dbReference type="EMBL" id="BAAAHQ010000008">
    <property type="protein sequence ID" value="GAA0921916.1"/>
    <property type="molecule type" value="Genomic_DNA"/>
</dbReference>
<dbReference type="InterPro" id="IPR016888">
    <property type="entry name" value="UCP028498"/>
</dbReference>
<organism evidence="1 2">
    <name type="scientific">Nonomuraea longicatena</name>
    <dbReference type="NCBI Taxonomy" id="83682"/>
    <lineage>
        <taxon>Bacteria</taxon>
        <taxon>Bacillati</taxon>
        <taxon>Actinomycetota</taxon>
        <taxon>Actinomycetes</taxon>
        <taxon>Streptosporangiales</taxon>
        <taxon>Streptosporangiaceae</taxon>
        <taxon>Nonomuraea</taxon>
    </lineage>
</organism>
<accession>A0ABN1P385</accession>
<name>A0ABN1P385_9ACTN</name>
<sequence>MSTTWTTDELTRIQGADELQIAARGDDGALRDPVTIWVVRDGDDLFVRSFRGSGGRWFRAASASHAGHVQAGGVDKDVTFSEENDRGVNERVDAAYRAKYGRYDAAYVDPMVGPEARATTLRLVPN</sequence>
<dbReference type="Proteomes" id="UP001501578">
    <property type="component" value="Unassembled WGS sequence"/>
</dbReference>
<comment type="caution">
    <text evidence="1">The sequence shown here is derived from an EMBL/GenBank/DDBJ whole genome shotgun (WGS) entry which is preliminary data.</text>
</comment>
<proteinExistence type="predicted"/>
<evidence type="ECO:0000313" key="1">
    <source>
        <dbReference type="EMBL" id="GAA0921916.1"/>
    </source>
</evidence>
<dbReference type="Pfam" id="PF10012">
    <property type="entry name" value="DUF2255"/>
    <property type="match status" value="1"/>
</dbReference>
<evidence type="ECO:0000313" key="2">
    <source>
        <dbReference type="Proteomes" id="UP001501578"/>
    </source>
</evidence>
<gene>
    <name evidence="1" type="ORF">GCM10009560_21010</name>
</gene>
<keyword evidence="2" id="KW-1185">Reference proteome</keyword>
<reference evidence="1 2" key="1">
    <citation type="journal article" date="2019" name="Int. J. Syst. Evol. Microbiol.">
        <title>The Global Catalogue of Microorganisms (GCM) 10K type strain sequencing project: providing services to taxonomists for standard genome sequencing and annotation.</title>
        <authorList>
            <consortium name="The Broad Institute Genomics Platform"/>
            <consortium name="The Broad Institute Genome Sequencing Center for Infectious Disease"/>
            <person name="Wu L."/>
            <person name="Ma J."/>
        </authorList>
    </citation>
    <scope>NUCLEOTIDE SEQUENCE [LARGE SCALE GENOMIC DNA]</scope>
    <source>
        <strain evidence="1 2">JCM 11136</strain>
    </source>
</reference>
<dbReference type="RefSeq" id="WP_343949553.1">
    <property type="nucleotide sequence ID" value="NZ_BAAAHQ010000008.1"/>
</dbReference>